<name>A0A373FG88_COMTE</name>
<dbReference type="Pfam" id="PF03401">
    <property type="entry name" value="TctC"/>
    <property type="match status" value="1"/>
</dbReference>
<dbReference type="AlphaFoldDB" id="A0A373FG88"/>
<keyword evidence="2" id="KW-0732">Signal</keyword>
<dbReference type="Gene3D" id="3.40.190.10">
    <property type="entry name" value="Periplasmic binding protein-like II"/>
    <property type="match status" value="1"/>
</dbReference>
<reference evidence="3 4" key="1">
    <citation type="submission" date="2018-08" db="EMBL/GenBank/DDBJ databases">
        <title>Comamonas testosteroni strain SWCO2.</title>
        <authorList>
            <person name="Jiang N."/>
            <person name="Zhang X.Z."/>
        </authorList>
    </citation>
    <scope>NUCLEOTIDE SEQUENCE [LARGE SCALE GENOMIC DNA]</scope>
    <source>
        <strain evidence="3 4">SWCO2</strain>
    </source>
</reference>
<proteinExistence type="inferred from homology"/>
<protein>
    <submittedName>
        <fullName evidence="3">Tripartite tricarboxylate transporter substrate binding protein</fullName>
    </submittedName>
</protein>
<dbReference type="CDD" id="cd13578">
    <property type="entry name" value="PBP2_Bug27"/>
    <property type="match status" value="1"/>
</dbReference>
<evidence type="ECO:0000313" key="3">
    <source>
        <dbReference type="EMBL" id="RGE42419.1"/>
    </source>
</evidence>
<evidence type="ECO:0000256" key="2">
    <source>
        <dbReference type="SAM" id="SignalP"/>
    </source>
</evidence>
<evidence type="ECO:0000256" key="1">
    <source>
        <dbReference type="ARBA" id="ARBA00006987"/>
    </source>
</evidence>
<organism evidence="3 4">
    <name type="scientific">Comamonas testosteroni</name>
    <name type="common">Pseudomonas testosteroni</name>
    <dbReference type="NCBI Taxonomy" id="285"/>
    <lineage>
        <taxon>Bacteria</taxon>
        <taxon>Pseudomonadati</taxon>
        <taxon>Pseudomonadota</taxon>
        <taxon>Betaproteobacteria</taxon>
        <taxon>Burkholderiales</taxon>
        <taxon>Comamonadaceae</taxon>
        <taxon>Comamonas</taxon>
    </lineage>
</organism>
<feature type="signal peptide" evidence="2">
    <location>
        <begin position="1"/>
        <end position="30"/>
    </location>
</feature>
<comment type="similarity">
    <text evidence="1">Belongs to the UPF0065 (bug) family.</text>
</comment>
<dbReference type="OrthoDB" id="8678477at2"/>
<dbReference type="SUPFAM" id="SSF53850">
    <property type="entry name" value="Periplasmic binding protein-like II"/>
    <property type="match status" value="1"/>
</dbReference>
<dbReference type="EMBL" id="QURR01000023">
    <property type="protein sequence ID" value="RGE42419.1"/>
    <property type="molecule type" value="Genomic_DNA"/>
</dbReference>
<dbReference type="Gene3D" id="3.40.190.150">
    <property type="entry name" value="Bordetella uptake gene, domain 1"/>
    <property type="match status" value="1"/>
</dbReference>
<gene>
    <name evidence="3" type="ORF">DZC30_16735</name>
</gene>
<dbReference type="PANTHER" id="PTHR42928">
    <property type="entry name" value="TRICARBOXYLATE-BINDING PROTEIN"/>
    <property type="match status" value="1"/>
</dbReference>
<accession>A0A373FG88</accession>
<dbReference type="PANTHER" id="PTHR42928:SF5">
    <property type="entry name" value="BLR1237 PROTEIN"/>
    <property type="match status" value="1"/>
</dbReference>
<dbReference type="Proteomes" id="UP000261948">
    <property type="component" value="Unassembled WGS sequence"/>
</dbReference>
<sequence>MNRFQKFAPFCSRLGAALLFGTLTISAAQAQDPAYPNKPVRIIVPFTAGSATDIIARAVGEGLRKELGNQPVIVENKPGAGGTLGAAQVASSPADGYTLLVHSAGHVANAALYPGLRYDPIKDFKPLAMLASVPNVLVVSPKSNYKDLAALVAKAKAEPGKLLYASAGNGSATHMNAEKFRIAAKIDAVHVPYRGTPEAITDVISGQVSWFFAPITSAIPMIKDHKLQALAVGSPTRATALPDVPTTVEAGFPNSSYDFWIGLFAPAKLPPALAAQISKATATALQSEAVKARYVSLGANYPHVEPAQFEAFVKNESIAATQLIKQAKITQN</sequence>
<evidence type="ECO:0000313" key="4">
    <source>
        <dbReference type="Proteomes" id="UP000261948"/>
    </source>
</evidence>
<keyword evidence="4" id="KW-1185">Reference proteome</keyword>
<dbReference type="PIRSF" id="PIRSF017082">
    <property type="entry name" value="YflP"/>
    <property type="match status" value="1"/>
</dbReference>
<dbReference type="InterPro" id="IPR042100">
    <property type="entry name" value="Bug_dom1"/>
</dbReference>
<feature type="chain" id="PRO_5016836042" evidence="2">
    <location>
        <begin position="31"/>
        <end position="332"/>
    </location>
</feature>
<dbReference type="InterPro" id="IPR005064">
    <property type="entry name" value="BUG"/>
</dbReference>
<comment type="caution">
    <text evidence="3">The sequence shown here is derived from an EMBL/GenBank/DDBJ whole genome shotgun (WGS) entry which is preliminary data.</text>
</comment>